<proteinExistence type="predicted"/>
<sequence length="269" mass="29228">MTSSPRWFRFFPTDWLSRIGDLSPAERGVMLTLVCLMFDRGEPLSRDDARLARQCGIPTAGFRTALAALLHQGKLAETDGMLWADWVDMEIRNTSQKSRAASRSAKARWGEKDNKNNGGGDAFAMQTHSDRNATQNHKETPIGPEGPNASIDLSGMSREIQTYTSLGINREAALGVECHRCGATPNAPCVGTDGAQRARSHIQRYQLVAHHRNVPTASTGGELPVIREDDPIAPFLAKVRGKPIYWGTRSCTTATPAEMDAARALAGAA</sequence>
<evidence type="ECO:0000259" key="2">
    <source>
        <dbReference type="Pfam" id="PF24623"/>
    </source>
</evidence>
<dbReference type="InterPro" id="IPR010781">
    <property type="entry name" value="DUF1376"/>
</dbReference>
<accession>A0A942EGW3</accession>
<name>A0A942EGW3_9HYPH</name>
<keyword evidence="4" id="KW-1185">Reference proteome</keyword>
<comment type="caution">
    <text evidence="3">The sequence shown here is derived from an EMBL/GenBank/DDBJ whole genome shotgun (WGS) entry which is preliminary data.</text>
</comment>
<feature type="region of interest" description="Disordered" evidence="1">
    <location>
        <begin position="94"/>
        <end position="125"/>
    </location>
</feature>
<protein>
    <submittedName>
        <fullName evidence="3">DUF1376 domain-containing protein</fullName>
    </submittedName>
</protein>
<evidence type="ECO:0000313" key="4">
    <source>
        <dbReference type="Proteomes" id="UP000678281"/>
    </source>
</evidence>
<dbReference type="AlphaFoldDB" id="A0A942EGW3"/>
<evidence type="ECO:0000256" key="1">
    <source>
        <dbReference type="SAM" id="MobiDB-lite"/>
    </source>
</evidence>
<gene>
    <name evidence="3" type="ORF">KD146_13460</name>
</gene>
<dbReference type="EMBL" id="JAGXTP010000002">
    <property type="protein sequence ID" value="MBS3849706.1"/>
    <property type="molecule type" value="Genomic_DNA"/>
</dbReference>
<feature type="domain" description="DNA-binding phage zinc finger" evidence="2">
    <location>
        <begin position="170"/>
        <end position="212"/>
    </location>
</feature>
<dbReference type="RefSeq" id="WP_212659346.1">
    <property type="nucleotide sequence ID" value="NZ_JAGXTP010000002.1"/>
</dbReference>
<reference evidence="3" key="1">
    <citation type="submission" date="2021-04" db="EMBL/GenBank/DDBJ databases">
        <title>Devosia litorisediminis sp. nov., isolated from a sand dune.</title>
        <authorList>
            <person name="Park S."/>
            <person name="Yoon J.-H."/>
        </authorList>
    </citation>
    <scope>NUCLEOTIDE SEQUENCE</scope>
    <source>
        <strain evidence="3">BSSL-BM10</strain>
    </source>
</reference>
<organism evidence="3 4">
    <name type="scientific">Devosia litorisediminis</name>
    <dbReference type="NCBI Taxonomy" id="2829817"/>
    <lineage>
        <taxon>Bacteria</taxon>
        <taxon>Pseudomonadati</taxon>
        <taxon>Pseudomonadota</taxon>
        <taxon>Alphaproteobacteria</taxon>
        <taxon>Hyphomicrobiales</taxon>
        <taxon>Devosiaceae</taxon>
        <taxon>Devosia</taxon>
    </lineage>
</organism>
<dbReference type="InterPro" id="IPR056911">
    <property type="entry name" value="Phage_Znf_bind_put"/>
</dbReference>
<evidence type="ECO:0000313" key="3">
    <source>
        <dbReference type="EMBL" id="MBS3849706.1"/>
    </source>
</evidence>
<dbReference type="Pfam" id="PF07120">
    <property type="entry name" value="DUF1376"/>
    <property type="match status" value="1"/>
</dbReference>
<dbReference type="Pfam" id="PF24623">
    <property type="entry name" value="Phage_zn_bind_8"/>
    <property type="match status" value="1"/>
</dbReference>
<dbReference type="Proteomes" id="UP000678281">
    <property type="component" value="Unassembled WGS sequence"/>
</dbReference>